<dbReference type="EMBL" id="FNJM01000001">
    <property type="protein sequence ID" value="SDO80634.1"/>
    <property type="molecule type" value="Genomic_DNA"/>
</dbReference>
<dbReference type="PANTHER" id="PTHR14911:SF13">
    <property type="entry name" value="TRNA (GUANINE(6)-N2)-METHYLTRANSFERASE THUMP3"/>
    <property type="match status" value="1"/>
</dbReference>
<feature type="domain" description="Ribosomal RNA large subunit methyltransferase K/L-like methyltransferase" evidence="1">
    <location>
        <begin position="159"/>
        <end position="263"/>
    </location>
</feature>
<keyword evidence="2" id="KW-0489">Methyltransferase</keyword>
<dbReference type="Pfam" id="PF01170">
    <property type="entry name" value="UPF0020"/>
    <property type="match status" value="1"/>
</dbReference>
<dbReference type="RefSeq" id="WP_242873914.1">
    <property type="nucleotide sequence ID" value="NZ_FNJM01000001.1"/>
</dbReference>
<dbReference type="AlphaFoldDB" id="A0A1H0MJV0"/>
<reference evidence="2 3" key="1">
    <citation type="submission" date="2016-10" db="EMBL/GenBank/DDBJ databases">
        <authorList>
            <person name="de Groot N.N."/>
        </authorList>
    </citation>
    <scope>NUCLEOTIDE SEQUENCE [LARGE SCALE GENOMIC DNA]</scope>
    <source>
        <strain evidence="2 3">DSM 12272</strain>
    </source>
</reference>
<dbReference type="SUPFAM" id="SSF53335">
    <property type="entry name" value="S-adenosyl-L-methionine-dependent methyltransferases"/>
    <property type="match status" value="1"/>
</dbReference>
<organism evidence="2 3">
    <name type="scientific">Clostridium gasigenes</name>
    <dbReference type="NCBI Taxonomy" id="94869"/>
    <lineage>
        <taxon>Bacteria</taxon>
        <taxon>Bacillati</taxon>
        <taxon>Bacillota</taxon>
        <taxon>Clostridia</taxon>
        <taxon>Eubacteriales</taxon>
        <taxon>Clostridiaceae</taxon>
        <taxon>Clostridium</taxon>
    </lineage>
</organism>
<dbReference type="CDD" id="cd02440">
    <property type="entry name" value="AdoMet_MTases"/>
    <property type="match status" value="1"/>
</dbReference>
<name>A0A1H0MJV0_9CLOT</name>
<gene>
    <name evidence="2" type="ORF">SAMN04488529_101485</name>
</gene>
<dbReference type="InterPro" id="IPR000241">
    <property type="entry name" value="RlmKL-like_Mtase"/>
</dbReference>
<sequence>MFTIVKQLVTNDIKEYFYSVNYPSYEKDLCNIEMKSLFNKIPENKYIFSHHYVDPSRSPFVKESISVIYSEDTLEDIVKKIVDNKLAYDDFKVCYIKIEGGDIGYKERLRSVREIGLVVIGESEMYKPKVTLGVTNVDGKWIFGIYEKNNCEWYNHDKKPYSYSNSLTLRMSRSLVNIAVGNDLNCSIIDPCCGIGTVVIEALSMGLNIKGYEINKSISNNAKKNLEFLNFEEVITTGDMHTIEERFDIAIVDIPYGIFTHTTLKDQTDIIKTARRIADKVIIVTFEEMDDLIISSGFNIVDKCTLAKGTFIRYINICN</sequence>
<dbReference type="GO" id="GO:0016423">
    <property type="term" value="F:tRNA (guanine) methyltransferase activity"/>
    <property type="evidence" value="ECO:0007669"/>
    <property type="project" value="TreeGrafter"/>
</dbReference>
<dbReference type="InterPro" id="IPR029063">
    <property type="entry name" value="SAM-dependent_MTases_sf"/>
</dbReference>
<dbReference type="PANTHER" id="PTHR14911">
    <property type="entry name" value="THUMP DOMAIN-CONTAINING"/>
    <property type="match status" value="1"/>
</dbReference>
<keyword evidence="3" id="KW-1185">Reference proteome</keyword>
<evidence type="ECO:0000259" key="1">
    <source>
        <dbReference type="Pfam" id="PF01170"/>
    </source>
</evidence>
<accession>A0A1H0MJV0</accession>
<dbReference type="Gene3D" id="3.40.50.150">
    <property type="entry name" value="Vaccinia Virus protein VP39"/>
    <property type="match status" value="1"/>
</dbReference>
<evidence type="ECO:0000313" key="2">
    <source>
        <dbReference type="EMBL" id="SDO80634.1"/>
    </source>
</evidence>
<dbReference type="STRING" id="94869.SAMN04488529_101485"/>
<proteinExistence type="predicted"/>
<evidence type="ECO:0000313" key="3">
    <source>
        <dbReference type="Proteomes" id="UP000198597"/>
    </source>
</evidence>
<keyword evidence="2" id="KW-0808">Transferase</keyword>
<dbReference type="Proteomes" id="UP000198597">
    <property type="component" value="Unassembled WGS sequence"/>
</dbReference>
<dbReference type="GO" id="GO:0030488">
    <property type="term" value="P:tRNA methylation"/>
    <property type="evidence" value="ECO:0007669"/>
    <property type="project" value="TreeGrafter"/>
</dbReference>
<protein>
    <submittedName>
        <fullName evidence="2">tRNA G10 N-methylase Trm11</fullName>
    </submittedName>
</protein>